<dbReference type="AlphaFoldDB" id="A0A0F9TP30"/>
<sequence length="230" mass="25098">MATAKKSSRITITPPNFQSVQLRLQGMSPLMQNKFSKKAVDAIAEKQTAADVVKGPRAPKDYEAEFNAARYVSRQGWDGVPCRQVRASMIRACANIDGLDMMRAKTAFFIDAHGFDKVDGTPLLKIEGAKPGVHVAVVHDTRPVAIVNTFDLRNRPLYPEWALTMTLNFDADLCTETDVANLLARAGATIGIGELRPLGKKGFGGDYGMWEVQAPKAPAKKKAARKRKAA</sequence>
<dbReference type="EMBL" id="LAZR01000290">
    <property type="protein sequence ID" value="KKN76717.1"/>
    <property type="molecule type" value="Genomic_DNA"/>
</dbReference>
<comment type="caution">
    <text evidence="1">The sequence shown here is derived from an EMBL/GenBank/DDBJ whole genome shotgun (WGS) entry which is preliminary data.</text>
</comment>
<protein>
    <submittedName>
        <fullName evidence="1">Uncharacterized protein</fullName>
    </submittedName>
</protein>
<name>A0A0F9TP30_9ZZZZ</name>
<accession>A0A0F9TP30</accession>
<organism evidence="1">
    <name type="scientific">marine sediment metagenome</name>
    <dbReference type="NCBI Taxonomy" id="412755"/>
    <lineage>
        <taxon>unclassified sequences</taxon>
        <taxon>metagenomes</taxon>
        <taxon>ecological metagenomes</taxon>
    </lineage>
</organism>
<reference evidence="1" key="1">
    <citation type="journal article" date="2015" name="Nature">
        <title>Complex archaea that bridge the gap between prokaryotes and eukaryotes.</title>
        <authorList>
            <person name="Spang A."/>
            <person name="Saw J.H."/>
            <person name="Jorgensen S.L."/>
            <person name="Zaremba-Niedzwiedzka K."/>
            <person name="Martijn J."/>
            <person name="Lind A.E."/>
            <person name="van Eijk R."/>
            <person name="Schleper C."/>
            <person name="Guy L."/>
            <person name="Ettema T.J."/>
        </authorList>
    </citation>
    <scope>NUCLEOTIDE SEQUENCE</scope>
</reference>
<gene>
    <name evidence="1" type="ORF">LCGC14_0366880</name>
</gene>
<evidence type="ECO:0000313" key="1">
    <source>
        <dbReference type="EMBL" id="KKN76717.1"/>
    </source>
</evidence>
<proteinExistence type="predicted"/>